<dbReference type="OMA" id="VEHWRDQ"/>
<dbReference type="InterPro" id="IPR050346">
    <property type="entry name" value="FMO-like"/>
</dbReference>
<dbReference type="OrthoDB" id="66881at2759"/>
<dbReference type="InParanoid" id="A0A7M7LT15"/>
<evidence type="ECO:0000256" key="5">
    <source>
        <dbReference type="ARBA" id="ARBA00022857"/>
    </source>
</evidence>
<dbReference type="InterPro" id="IPR000960">
    <property type="entry name" value="Flavin_mOase"/>
</dbReference>
<protein>
    <recommendedName>
        <fullName evidence="8">Flavin-containing monooxygenase</fullName>
        <ecNumber evidence="8">1.-.-.-</ecNumber>
    </recommendedName>
</protein>
<sequence length="431" mass="49670">MMSKRRVAVIGAGAAGLCAARHLSDHPHLFDVVVYEKADRVGGTWVYTENVGLDQYGLPTHSSMYKSLKTNLPKEIMAYPDLPFDDGLPSFIMHTDVSDYLQQYSDHFQLHRFIQIYTLVELVKPIQTSDDLMTWEITVSDIRTKQQTSSVFDLVMVCNGHYAIPNIPDLPGRDKFKGLQLHSHNYRHPEVFKDQTIVMIGAGSSGLDIILDLAPHAKSIYLSHWKDRVVAPLPDNIKQTKEVVSFTQEDAVFADGERCEPDAIIYCTGYNFDFSFLTPECQLKVEDKRVMPLYKHILHTTYPSLAFIGITQKVLPFTHFTAQVKFVLASWIGTYQLPSQTEMDQSIEDDYQWRTTTMNMPHRYAHSMGSIMRDYHKDLLEMAKEEQVKPFVMDLYEEMYKIRRVNLMHYKTLGFKVLDDQNFELVQDDAE</sequence>
<dbReference type="InterPro" id="IPR020946">
    <property type="entry name" value="Flavin_mOase-like"/>
</dbReference>
<keyword evidence="3 8" id="KW-0285">Flavoprotein</keyword>
<dbReference type="InterPro" id="IPR036188">
    <property type="entry name" value="FAD/NAD-bd_sf"/>
</dbReference>
<dbReference type="EnsemblMetazoa" id="XM_011670589">
    <property type="protein sequence ID" value="XP_011668891"/>
    <property type="gene ID" value="LOC579833"/>
</dbReference>
<dbReference type="EC" id="1.-.-.-" evidence="8"/>
<evidence type="ECO:0000256" key="2">
    <source>
        <dbReference type="ARBA" id="ARBA00009183"/>
    </source>
</evidence>
<organism evidence="9 10">
    <name type="scientific">Strongylocentrotus purpuratus</name>
    <name type="common">Purple sea urchin</name>
    <dbReference type="NCBI Taxonomy" id="7668"/>
    <lineage>
        <taxon>Eukaryota</taxon>
        <taxon>Metazoa</taxon>
        <taxon>Echinodermata</taxon>
        <taxon>Eleutherozoa</taxon>
        <taxon>Echinozoa</taxon>
        <taxon>Echinoidea</taxon>
        <taxon>Euechinoidea</taxon>
        <taxon>Echinacea</taxon>
        <taxon>Camarodonta</taxon>
        <taxon>Echinidea</taxon>
        <taxon>Strongylocentrotidae</taxon>
        <taxon>Strongylocentrotus</taxon>
    </lineage>
</organism>
<name>A0A7M7LT15_STRPU</name>
<dbReference type="Proteomes" id="UP000007110">
    <property type="component" value="Unassembled WGS sequence"/>
</dbReference>
<dbReference type="FunFam" id="3.50.50.60:FF:000138">
    <property type="entry name" value="Flavin-containing monooxygenase"/>
    <property type="match status" value="1"/>
</dbReference>
<comment type="similarity">
    <text evidence="2 8">Belongs to the FMO family.</text>
</comment>
<dbReference type="GO" id="GO:0050661">
    <property type="term" value="F:NADP binding"/>
    <property type="evidence" value="ECO:0007669"/>
    <property type="project" value="InterPro"/>
</dbReference>
<comment type="cofactor">
    <cofactor evidence="1 8">
        <name>FAD</name>
        <dbReference type="ChEBI" id="CHEBI:57692"/>
    </cofactor>
</comment>
<keyword evidence="7 8" id="KW-0503">Monooxygenase</keyword>
<dbReference type="Gene3D" id="3.50.50.60">
    <property type="entry name" value="FAD/NAD(P)-binding domain"/>
    <property type="match status" value="2"/>
</dbReference>
<evidence type="ECO:0000313" key="10">
    <source>
        <dbReference type="Proteomes" id="UP000007110"/>
    </source>
</evidence>
<reference evidence="10" key="1">
    <citation type="submission" date="2015-02" db="EMBL/GenBank/DDBJ databases">
        <title>Genome sequencing for Strongylocentrotus purpuratus.</title>
        <authorList>
            <person name="Murali S."/>
            <person name="Liu Y."/>
            <person name="Vee V."/>
            <person name="English A."/>
            <person name="Wang M."/>
            <person name="Skinner E."/>
            <person name="Han Y."/>
            <person name="Muzny D.M."/>
            <person name="Worley K.C."/>
            <person name="Gibbs R.A."/>
        </authorList>
    </citation>
    <scope>NUCLEOTIDE SEQUENCE</scope>
</reference>
<dbReference type="PIRSF" id="PIRSF000332">
    <property type="entry name" value="FMO"/>
    <property type="match status" value="1"/>
</dbReference>
<keyword evidence="5" id="KW-0521">NADP</keyword>
<dbReference type="AlphaFoldDB" id="A0A7M7LT15"/>
<dbReference type="KEGG" id="spu:579833"/>
<dbReference type="GeneID" id="579833"/>
<keyword evidence="6 8" id="KW-0560">Oxidoreductase</keyword>
<dbReference type="PRINTS" id="PR00370">
    <property type="entry name" value="FMOXYGENASE"/>
</dbReference>
<dbReference type="GO" id="GO:0050660">
    <property type="term" value="F:flavin adenine dinucleotide binding"/>
    <property type="evidence" value="ECO:0007669"/>
    <property type="project" value="InterPro"/>
</dbReference>
<proteinExistence type="inferred from homology"/>
<dbReference type="RefSeq" id="XP_011668891.1">
    <property type="nucleotide sequence ID" value="XM_011670589.2"/>
</dbReference>
<keyword evidence="10" id="KW-1185">Reference proteome</keyword>
<dbReference type="GO" id="GO:0004497">
    <property type="term" value="F:monooxygenase activity"/>
    <property type="evidence" value="ECO:0000318"/>
    <property type="project" value="GO_Central"/>
</dbReference>
<evidence type="ECO:0000256" key="3">
    <source>
        <dbReference type="ARBA" id="ARBA00022630"/>
    </source>
</evidence>
<evidence type="ECO:0000313" key="9">
    <source>
        <dbReference type="EnsemblMetazoa" id="XP_011668891"/>
    </source>
</evidence>
<evidence type="ECO:0000256" key="7">
    <source>
        <dbReference type="ARBA" id="ARBA00023033"/>
    </source>
</evidence>
<evidence type="ECO:0000256" key="4">
    <source>
        <dbReference type="ARBA" id="ARBA00022827"/>
    </source>
</evidence>
<accession>A0A7M7LT15</accession>
<evidence type="ECO:0000256" key="1">
    <source>
        <dbReference type="ARBA" id="ARBA00001974"/>
    </source>
</evidence>
<reference evidence="9" key="2">
    <citation type="submission" date="2021-01" db="UniProtKB">
        <authorList>
            <consortium name="EnsemblMetazoa"/>
        </authorList>
    </citation>
    <scope>IDENTIFICATION</scope>
</reference>
<dbReference type="Pfam" id="PF00743">
    <property type="entry name" value="FMO-like"/>
    <property type="match status" value="2"/>
</dbReference>
<dbReference type="SUPFAM" id="SSF51905">
    <property type="entry name" value="FAD/NAD(P)-binding domain"/>
    <property type="match status" value="2"/>
</dbReference>
<evidence type="ECO:0000256" key="8">
    <source>
        <dbReference type="RuleBase" id="RU361177"/>
    </source>
</evidence>
<evidence type="ECO:0000256" key="6">
    <source>
        <dbReference type="ARBA" id="ARBA00023002"/>
    </source>
</evidence>
<dbReference type="PANTHER" id="PTHR23023">
    <property type="entry name" value="DIMETHYLANILINE MONOOXYGENASE"/>
    <property type="match status" value="1"/>
</dbReference>
<dbReference type="FunCoup" id="A0A7M7LT15">
    <property type="interactions" value="282"/>
</dbReference>
<keyword evidence="4 8" id="KW-0274">FAD</keyword>
<dbReference type="GO" id="GO:0004499">
    <property type="term" value="F:N,N-dimethylaniline monooxygenase activity"/>
    <property type="evidence" value="ECO:0007669"/>
    <property type="project" value="InterPro"/>
</dbReference>